<protein>
    <submittedName>
        <fullName evidence="1">Uncharacterized protein</fullName>
    </submittedName>
</protein>
<proteinExistence type="predicted"/>
<evidence type="ECO:0000313" key="1">
    <source>
        <dbReference type="EMBL" id="KAK7330101.1"/>
    </source>
</evidence>
<gene>
    <name evidence="1" type="ORF">VNO77_24287</name>
</gene>
<dbReference type="Proteomes" id="UP001367508">
    <property type="component" value="Unassembled WGS sequence"/>
</dbReference>
<keyword evidence="2" id="KW-1185">Reference proteome</keyword>
<accession>A0AAN9L797</accession>
<sequence>MAFRFSSLYKCHSITFPKYVSLNMAPFPTIAPVVSYSLQGNDRCRSHVFTAVTFFEYDKVFCHSNKRLEPIHSQLPITDAFLIIEKVGVSSLHENMIPLFTREKANNKIGENAHCSFIIEYNESGVVSAQFSSKRSLQKQGLDLKEKATQ</sequence>
<reference evidence="1 2" key="1">
    <citation type="submission" date="2024-01" db="EMBL/GenBank/DDBJ databases">
        <title>The genomes of 5 underutilized Papilionoideae crops provide insights into root nodulation and disease resistanc.</title>
        <authorList>
            <person name="Jiang F."/>
        </authorList>
    </citation>
    <scope>NUCLEOTIDE SEQUENCE [LARGE SCALE GENOMIC DNA]</scope>
    <source>
        <strain evidence="1">LVBAO_FW01</strain>
        <tissue evidence="1">Leaves</tissue>
    </source>
</reference>
<name>A0AAN9L797_CANGL</name>
<evidence type="ECO:0000313" key="2">
    <source>
        <dbReference type="Proteomes" id="UP001367508"/>
    </source>
</evidence>
<organism evidence="1 2">
    <name type="scientific">Canavalia gladiata</name>
    <name type="common">Sword bean</name>
    <name type="synonym">Dolichos gladiatus</name>
    <dbReference type="NCBI Taxonomy" id="3824"/>
    <lineage>
        <taxon>Eukaryota</taxon>
        <taxon>Viridiplantae</taxon>
        <taxon>Streptophyta</taxon>
        <taxon>Embryophyta</taxon>
        <taxon>Tracheophyta</taxon>
        <taxon>Spermatophyta</taxon>
        <taxon>Magnoliopsida</taxon>
        <taxon>eudicotyledons</taxon>
        <taxon>Gunneridae</taxon>
        <taxon>Pentapetalae</taxon>
        <taxon>rosids</taxon>
        <taxon>fabids</taxon>
        <taxon>Fabales</taxon>
        <taxon>Fabaceae</taxon>
        <taxon>Papilionoideae</taxon>
        <taxon>50 kb inversion clade</taxon>
        <taxon>NPAAA clade</taxon>
        <taxon>indigoferoid/millettioid clade</taxon>
        <taxon>Phaseoleae</taxon>
        <taxon>Canavalia</taxon>
    </lineage>
</organism>
<dbReference type="AlphaFoldDB" id="A0AAN9L797"/>
<dbReference type="EMBL" id="JAYMYQ010000005">
    <property type="protein sequence ID" value="KAK7330101.1"/>
    <property type="molecule type" value="Genomic_DNA"/>
</dbReference>
<comment type="caution">
    <text evidence="1">The sequence shown here is derived from an EMBL/GenBank/DDBJ whole genome shotgun (WGS) entry which is preliminary data.</text>
</comment>